<feature type="binding site" evidence="10">
    <location>
        <position position="262"/>
    </location>
    <ligand>
        <name>Zn(2+)</name>
        <dbReference type="ChEBI" id="CHEBI:29105"/>
    </ligand>
</feature>
<dbReference type="InterPro" id="IPR027417">
    <property type="entry name" value="P-loop_NTPase"/>
</dbReference>
<gene>
    <name evidence="10 13" type="primary">rsgA</name>
    <name evidence="13" type="ORF">EEX84_04255</name>
</gene>
<comment type="caution">
    <text evidence="13">The sequence shown here is derived from an EMBL/GenBank/DDBJ whole genome shotgun (WGS) entry which is preliminary data.</text>
</comment>
<feature type="domain" description="EngC GTPase" evidence="11">
    <location>
        <begin position="74"/>
        <end position="223"/>
    </location>
</feature>
<comment type="subcellular location">
    <subcellularLocation>
        <location evidence="10">Cytoplasm</location>
    </subcellularLocation>
</comment>
<feature type="binding site" evidence="10">
    <location>
        <begin position="114"/>
        <end position="117"/>
    </location>
    <ligand>
        <name>GTP</name>
        <dbReference type="ChEBI" id="CHEBI:37565"/>
    </ligand>
</feature>
<comment type="subunit">
    <text evidence="10">Monomer. Associates with 30S ribosomal subunit, binds 16S rRNA.</text>
</comment>
<evidence type="ECO:0000259" key="12">
    <source>
        <dbReference type="PROSITE" id="PS51721"/>
    </source>
</evidence>
<dbReference type="Pfam" id="PF16745">
    <property type="entry name" value="RsgA_N"/>
    <property type="match status" value="1"/>
</dbReference>
<evidence type="ECO:0000313" key="13">
    <source>
        <dbReference type="EMBL" id="RNF40643.1"/>
    </source>
</evidence>
<dbReference type="PROSITE" id="PS50936">
    <property type="entry name" value="ENGC_GTPASE"/>
    <property type="match status" value="1"/>
</dbReference>
<keyword evidence="9 10" id="KW-0342">GTP-binding</keyword>
<keyword evidence="7 10" id="KW-0862">Zinc</keyword>
<comment type="similarity">
    <text evidence="10">Belongs to the TRAFAC class YlqF/YawG GTPase family. RsgA subfamily.</text>
</comment>
<evidence type="ECO:0000256" key="10">
    <source>
        <dbReference type="HAMAP-Rule" id="MF_01820"/>
    </source>
</evidence>
<dbReference type="Gene3D" id="1.10.40.50">
    <property type="entry name" value="Probable gtpase engc, domain 3"/>
    <property type="match status" value="1"/>
</dbReference>
<keyword evidence="14" id="KW-1185">Reference proteome</keyword>
<dbReference type="GO" id="GO:0046872">
    <property type="term" value="F:metal ion binding"/>
    <property type="evidence" value="ECO:0007669"/>
    <property type="project" value="UniProtKB-KW"/>
</dbReference>
<dbReference type="OrthoDB" id="9809485at2"/>
<dbReference type="PANTHER" id="PTHR32120">
    <property type="entry name" value="SMALL RIBOSOMAL SUBUNIT BIOGENESIS GTPASE RSGA"/>
    <property type="match status" value="1"/>
</dbReference>
<evidence type="ECO:0000256" key="9">
    <source>
        <dbReference type="ARBA" id="ARBA00023134"/>
    </source>
</evidence>
<dbReference type="CDD" id="cd01854">
    <property type="entry name" value="YjeQ_EngC"/>
    <property type="match status" value="1"/>
</dbReference>
<feature type="domain" description="CP-type G" evidence="12">
    <location>
        <begin position="65"/>
        <end position="225"/>
    </location>
</feature>
<keyword evidence="4 10" id="KW-0699">rRNA-binding</keyword>
<dbReference type="RefSeq" id="WP_123164342.1">
    <property type="nucleotide sequence ID" value="NZ_RIAX01000002.1"/>
</dbReference>
<dbReference type="GO" id="GO:0003924">
    <property type="term" value="F:GTPase activity"/>
    <property type="evidence" value="ECO:0007669"/>
    <property type="project" value="UniProtKB-UniRule"/>
</dbReference>
<sequence>MPKGQIRKALSGFYYVLDQDGERYIQCRGRGVFRNRKITPLVGDFVDYAADNDLEGTITHIHERKNELVRPPISNIDQAILVFSAKQPDFHPLLLDRFLTAIESFSIKPVICLTKMDLVNEEEQEKLQRYIEDYETIGYEVIPAFKGDPALAERLLPVLEGKTSVLAGQSGVGKSTLLNTILPSLDLKTDAISQALNRGKHTTRHVELMEVNNGLLADTPGFSSFDFETIEKEELSACFPEMAERSGDCKFRECLHLNEPKCAIKAAVEAGEIADYRYKHYLKFLEEIMNRKPRYSND</sequence>
<evidence type="ECO:0000256" key="1">
    <source>
        <dbReference type="ARBA" id="ARBA00022490"/>
    </source>
</evidence>
<dbReference type="PROSITE" id="PS51721">
    <property type="entry name" value="G_CP"/>
    <property type="match status" value="1"/>
</dbReference>
<dbReference type="InterPro" id="IPR004881">
    <property type="entry name" value="Ribosome_biogen_GTPase_RsgA"/>
</dbReference>
<evidence type="ECO:0000256" key="3">
    <source>
        <dbReference type="ARBA" id="ARBA00022723"/>
    </source>
</evidence>
<feature type="binding site" evidence="10">
    <location>
        <position position="254"/>
    </location>
    <ligand>
        <name>Zn(2+)</name>
        <dbReference type="ChEBI" id="CHEBI:29105"/>
    </ligand>
</feature>
<dbReference type="InterPro" id="IPR031944">
    <property type="entry name" value="RsgA_N"/>
</dbReference>
<feature type="binding site" evidence="10">
    <location>
        <position position="249"/>
    </location>
    <ligand>
        <name>Zn(2+)</name>
        <dbReference type="ChEBI" id="CHEBI:29105"/>
    </ligand>
</feature>
<dbReference type="Gene3D" id="3.40.50.300">
    <property type="entry name" value="P-loop containing nucleotide triphosphate hydrolases"/>
    <property type="match status" value="1"/>
</dbReference>
<dbReference type="GO" id="GO:0005525">
    <property type="term" value="F:GTP binding"/>
    <property type="evidence" value="ECO:0007669"/>
    <property type="project" value="UniProtKB-UniRule"/>
</dbReference>
<protein>
    <recommendedName>
        <fullName evidence="10">Small ribosomal subunit biogenesis GTPase RsgA</fullName>
        <ecNumber evidence="10">3.6.1.-</ecNumber>
    </recommendedName>
</protein>
<proteinExistence type="inferred from homology"/>
<evidence type="ECO:0000256" key="6">
    <source>
        <dbReference type="ARBA" id="ARBA00022801"/>
    </source>
</evidence>
<dbReference type="InterPro" id="IPR010914">
    <property type="entry name" value="RsgA_GTPase_dom"/>
</dbReference>
<dbReference type="Gene3D" id="2.40.50.140">
    <property type="entry name" value="Nucleic acid-binding proteins"/>
    <property type="match status" value="1"/>
</dbReference>
<keyword evidence="8 10" id="KW-0694">RNA-binding</keyword>
<dbReference type="SUPFAM" id="SSF50249">
    <property type="entry name" value="Nucleic acid-binding proteins"/>
    <property type="match status" value="1"/>
</dbReference>
<dbReference type="Proteomes" id="UP000275473">
    <property type="component" value="Unassembled WGS sequence"/>
</dbReference>
<dbReference type="EMBL" id="RIAX01000002">
    <property type="protein sequence ID" value="RNF40643.1"/>
    <property type="molecule type" value="Genomic_DNA"/>
</dbReference>
<dbReference type="Pfam" id="PF03193">
    <property type="entry name" value="RsgA_GTPase"/>
    <property type="match status" value="1"/>
</dbReference>
<name>A0A3M8PAG8_9BACL</name>
<evidence type="ECO:0000256" key="4">
    <source>
        <dbReference type="ARBA" id="ARBA00022730"/>
    </source>
</evidence>
<keyword evidence="2 10" id="KW-0690">Ribosome biogenesis</keyword>
<evidence type="ECO:0000256" key="2">
    <source>
        <dbReference type="ARBA" id="ARBA00022517"/>
    </source>
</evidence>
<keyword evidence="3 10" id="KW-0479">Metal-binding</keyword>
<feature type="binding site" evidence="10">
    <location>
        <position position="256"/>
    </location>
    <ligand>
        <name>Zn(2+)</name>
        <dbReference type="ChEBI" id="CHEBI:29105"/>
    </ligand>
</feature>
<comment type="cofactor">
    <cofactor evidence="10">
        <name>Zn(2+)</name>
        <dbReference type="ChEBI" id="CHEBI:29105"/>
    </cofactor>
    <text evidence="10">Binds 1 zinc ion per subunit.</text>
</comment>
<accession>A0A3M8PAG8</accession>
<dbReference type="InterPro" id="IPR030378">
    <property type="entry name" value="G_CP_dom"/>
</dbReference>
<keyword evidence="5 10" id="KW-0547">Nucleotide-binding</keyword>
<dbReference type="SUPFAM" id="SSF52540">
    <property type="entry name" value="P-loop containing nucleoside triphosphate hydrolases"/>
    <property type="match status" value="1"/>
</dbReference>
<organism evidence="13 14">
    <name type="scientific">Planococcus salinus</name>
    <dbReference type="NCBI Taxonomy" id="1848460"/>
    <lineage>
        <taxon>Bacteria</taxon>
        <taxon>Bacillati</taxon>
        <taxon>Bacillota</taxon>
        <taxon>Bacilli</taxon>
        <taxon>Bacillales</taxon>
        <taxon>Caryophanaceae</taxon>
        <taxon>Planococcus</taxon>
    </lineage>
</organism>
<comment type="function">
    <text evidence="10">One of several proteins that assist in the late maturation steps of the functional core of the 30S ribosomal subunit. Helps release RbfA from mature subunits. May play a role in the assembly of ribosomal proteins into the subunit. Circularly permuted GTPase that catalyzes slow GTP hydrolysis, GTPase activity is stimulated by the 30S ribosomal subunit.</text>
</comment>
<evidence type="ECO:0000256" key="8">
    <source>
        <dbReference type="ARBA" id="ARBA00022884"/>
    </source>
</evidence>
<dbReference type="GO" id="GO:0019843">
    <property type="term" value="F:rRNA binding"/>
    <property type="evidence" value="ECO:0007669"/>
    <property type="project" value="UniProtKB-KW"/>
</dbReference>
<dbReference type="NCBIfam" id="TIGR00157">
    <property type="entry name" value="ribosome small subunit-dependent GTPase A"/>
    <property type="match status" value="1"/>
</dbReference>
<evidence type="ECO:0000256" key="7">
    <source>
        <dbReference type="ARBA" id="ARBA00022833"/>
    </source>
</evidence>
<evidence type="ECO:0000313" key="14">
    <source>
        <dbReference type="Proteomes" id="UP000275473"/>
    </source>
</evidence>
<keyword evidence="6 10" id="KW-0378">Hydrolase</keyword>
<reference evidence="13 14" key="1">
    <citation type="journal article" date="2018" name="Int. J. Syst. Evol. Microbiol.">
        <title>Planococcus salinus sp. nov., a moderately halophilic bacterium isolated from a saline-alkali soil.</title>
        <authorList>
            <person name="Gan L."/>
        </authorList>
    </citation>
    <scope>NUCLEOTIDE SEQUENCE [LARGE SCALE GENOMIC DNA]</scope>
    <source>
        <strain evidence="13 14">LCB217</strain>
    </source>
</reference>
<dbReference type="CDD" id="cd04466">
    <property type="entry name" value="S1_YloQ_GTPase"/>
    <property type="match status" value="1"/>
</dbReference>
<dbReference type="AlphaFoldDB" id="A0A3M8PAG8"/>
<dbReference type="EC" id="3.6.1.-" evidence="10"/>
<feature type="binding site" evidence="10">
    <location>
        <begin position="168"/>
        <end position="176"/>
    </location>
    <ligand>
        <name>GTP</name>
        <dbReference type="ChEBI" id="CHEBI:37565"/>
    </ligand>
</feature>
<evidence type="ECO:0000256" key="5">
    <source>
        <dbReference type="ARBA" id="ARBA00022741"/>
    </source>
</evidence>
<dbReference type="HAMAP" id="MF_01820">
    <property type="entry name" value="GTPase_RsgA"/>
    <property type="match status" value="1"/>
</dbReference>
<evidence type="ECO:0000259" key="11">
    <source>
        <dbReference type="PROSITE" id="PS50936"/>
    </source>
</evidence>
<dbReference type="GO" id="GO:0005737">
    <property type="term" value="C:cytoplasm"/>
    <property type="evidence" value="ECO:0007669"/>
    <property type="project" value="UniProtKB-SubCell"/>
</dbReference>
<dbReference type="InterPro" id="IPR012340">
    <property type="entry name" value="NA-bd_OB-fold"/>
</dbReference>
<keyword evidence="1 10" id="KW-0963">Cytoplasm</keyword>
<dbReference type="PANTHER" id="PTHR32120:SF11">
    <property type="entry name" value="SMALL RIBOSOMAL SUBUNIT BIOGENESIS GTPASE RSGA 1, MITOCHONDRIAL-RELATED"/>
    <property type="match status" value="1"/>
</dbReference>
<dbReference type="GO" id="GO:0042274">
    <property type="term" value="P:ribosomal small subunit biogenesis"/>
    <property type="evidence" value="ECO:0007669"/>
    <property type="project" value="UniProtKB-UniRule"/>
</dbReference>